<evidence type="ECO:0000313" key="19">
    <source>
        <dbReference type="Proteomes" id="UP000095725"/>
    </source>
</evidence>
<dbReference type="EMBL" id="JAUONL010000002">
    <property type="protein sequence ID" value="MDO6356853.1"/>
    <property type="molecule type" value="Genomic_DNA"/>
</dbReference>
<accession>A0A174SPU4</accession>
<evidence type="ECO:0000313" key="26">
    <source>
        <dbReference type="Proteomes" id="UP000491168"/>
    </source>
</evidence>
<dbReference type="EMBL" id="QRUO01000011">
    <property type="protein sequence ID" value="RGR70144.1"/>
    <property type="molecule type" value="Genomic_DNA"/>
</dbReference>
<sequence length="643" mass="73130">MRLIDKIKKMGSLLILSTCCLTSCNFLDVVPPEQAGLGDAVKKPESTLGFLYSCYAGIKGSSNPITYTGMEAASTDEFVFPELWGHSGQRAGWGLLTPESPGDWKWGNIYRYIGQCYLFLSQLPNALDVSEVQKREWTAEANFLIAYYHFLILEYYGPCPITDSYIDMDTPNNEYHGRYHFDYVTSWISMKLDEAAKDLPASRIGSEWGRATSTIAKAVKARLLLYAASDLWNGKFPYPDWKNKNFETPGYGKELVSQVYDPDKWERALTACKDALEWAEGEGGCGLMTTKESAILMGNQGLNLGELDVPVDGVTEEFKKHVYLMRYLVTSRYSDGNREMIWGLADDGGVVMASLPVHVVKVDGGPWRSGYSGYSPLLNSVERFYTKEGELPRIAANKGTFAEEDSWYESAGRSNADIIKLNTNREPRFYAWLSFDGDQYSPRISGGKPLVLNLKKGEAQGWNRTEFARDHCVTGYMSKKFIQPDLNWGTNWSNNEKSYPRPLFRLAELYLSVAECLAALDRPKEALTYLNVVRERAGIPDVTEEMLNDMPAMDWIRNERFVELWGEGLRYYDARRWMIAPEVFAAGVRKGLNMEQVEEPTFEELNQPVIVNQDYKWENRMYLAPIFANETYKNPQMVQAPEY</sequence>
<evidence type="ECO:0000313" key="15">
    <source>
        <dbReference type="EMBL" id="RGR70144.1"/>
    </source>
</evidence>
<evidence type="ECO:0000256" key="1">
    <source>
        <dbReference type="ARBA" id="ARBA00004442"/>
    </source>
</evidence>
<dbReference type="EMBL" id="VVYF01000002">
    <property type="protein sequence ID" value="KAA5495035.1"/>
    <property type="molecule type" value="Genomic_DNA"/>
</dbReference>
<comment type="similarity">
    <text evidence="2">Belongs to the SusD family.</text>
</comment>
<dbReference type="Gene3D" id="1.25.40.390">
    <property type="match status" value="1"/>
</dbReference>
<evidence type="ECO:0000256" key="3">
    <source>
        <dbReference type="ARBA" id="ARBA00022729"/>
    </source>
</evidence>
<evidence type="ECO:0000313" key="23">
    <source>
        <dbReference type="Proteomes" id="UP000368418"/>
    </source>
</evidence>
<dbReference type="SUPFAM" id="SSF48452">
    <property type="entry name" value="TPR-like"/>
    <property type="match status" value="1"/>
</dbReference>
<dbReference type="EMBL" id="CZAI01000005">
    <property type="protein sequence ID" value="CUP46946.1"/>
    <property type="molecule type" value="Genomic_DNA"/>
</dbReference>
<dbReference type="EMBL" id="VVYP01000006">
    <property type="protein sequence ID" value="KAA5464393.1"/>
    <property type="molecule type" value="Genomic_DNA"/>
</dbReference>
<evidence type="ECO:0000313" key="13">
    <source>
        <dbReference type="EMBL" id="KAA5500330.1"/>
    </source>
</evidence>
<dbReference type="GO" id="GO:0009279">
    <property type="term" value="C:cell outer membrane"/>
    <property type="evidence" value="ECO:0007669"/>
    <property type="project" value="UniProtKB-SubCell"/>
</dbReference>
<dbReference type="InterPro" id="IPR011990">
    <property type="entry name" value="TPR-like_helical_dom_sf"/>
</dbReference>
<dbReference type="Proteomes" id="UP000491168">
    <property type="component" value="Unassembled WGS sequence"/>
</dbReference>
<evidence type="ECO:0000313" key="18">
    <source>
        <dbReference type="Proteomes" id="UP000095657"/>
    </source>
</evidence>
<evidence type="ECO:0000313" key="12">
    <source>
        <dbReference type="EMBL" id="KAA5495035.1"/>
    </source>
</evidence>
<gene>
    <name evidence="17" type="ORF">DW190_01450</name>
    <name evidence="16" type="ORF">DW794_08065</name>
    <name evidence="15" type="ORF">DWY26_12620</name>
    <name evidence="8" type="ORF">ERS852494_02308</name>
    <name evidence="9" type="ORF">ERS852558_01513</name>
    <name evidence="13" type="ORF">F2Y31_07770</name>
    <name evidence="12" type="ORF">F2Y35_02265</name>
    <name evidence="10" type="ORF">F2Y36_07055</name>
    <name evidence="11" type="ORF">F2Y39_15510</name>
    <name evidence="14" type="ORF">Q4469_03945</name>
</gene>
<evidence type="ECO:0000313" key="21">
    <source>
        <dbReference type="Proteomes" id="UP000284205"/>
    </source>
</evidence>
<feature type="domain" description="SusD-like N-terminal" evidence="7">
    <location>
        <begin position="105"/>
        <end position="203"/>
    </location>
</feature>
<dbReference type="EMBL" id="CZBL01000005">
    <property type="protein sequence ID" value="CUP99662.1"/>
    <property type="molecule type" value="Genomic_DNA"/>
</dbReference>
<organism evidence="9 19">
    <name type="scientific">Bacteroides caccae</name>
    <dbReference type="NCBI Taxonomy" id="47678"/>
    <lineage>
        <taxon>Bacteria</taxon>
        <taxon>Pseudomonadati</taxon>
        <taxon>Bacteroidota</taxon>
        <taxon>Bacteroidia</taxon>
        <taxon>Bacteroidales</taxon>
        <taxon>Bacteroidaceae</taxon>
        <taxon>Bacteroides</taxon>
    </lineage>
</organism>
<dbReference type="InterPro" id="IPR033985">
    <property type="entry name" value="SusD-like_N"/>
</dbReference>
<dbReference type="Proteomes" id="UP000368418">
    <property type="component" value="Unassembled WGS sequence"/>
</dbReference>
<dbReference type="Proteomes" id="UP000427825">
    <property type="component" value="Unassembled WGS sequence"/>
</dbReference>
<dbReference type="InterPro" id="IPR012944">
    <property type="entry name" value="SusD_RagB_dom"/>
</dbReference>
<feature type="domain" description="RagB/SusD" evidence="6">
    <location>
        <begin position="363"/>
        <end position="643"/>
    </location>
</feature>
<evidence type="ECO:0000313" key="9">
    <source>
        <dbReference type="EMBL" id="CUP99662.1"/>
    </source>
</evidence>
<dbReference type="Pfam" id="PF14322">
    <property type="entry name" value="SusD-like_3"/>
    <property type="match status" value="1"/>
</dbReference>
<evidence type="ECO:0000313" key="24">
    <source>
        <dbReference type="Proteomes" id="UP000427825"/>
    </source>
</evidence>
<evidence type="ECO:0000313" key="10">
    <source>
        <dbReference type="EMBL" id="KAA5464393.1"/>
    </source>
</evidence>
<dbReference type="EMBL" id="QSJD01000010">
    <property type="protein sequence ID" value="RHD49403.1"/>
    <property type="molecule type" value="Genomic_DNA"/>
</dbReference>
<reference evidence="14" key="4">
    <citation type="submission" date="2023-07" db="EMBL/GenBank/DDBJ databases">
        <title>Whole Genome Sequencing of Colonoscopy isolates.</title>
        <authorList>
            <person name="Surve S.V."/>
            <person name="Valls R.A."/>
            <person name="Barrak K.E."/>
            <person name="Gardner T.B."/>
            <person name="O'Toole G.A."/>
        </authorList>
    </citation>
    <scope>NUCLEOTIDE SEQUENCE</scope>
    <source>
        <strain evidence="14">GP0119</strain>
    </source>
</reference>
<proteinExistence type="inferred from homology"/>
<dbReference type="Proteomes" id="UP000283512">
    <property type="component" value="Unassembled WGS sequence"/>
</dbReference>
<evidence type="ECO:0000313" key="11">
    <source>
        <dbReference type="EMBL" id="KAA5474732.1"/>
    </source>
</evidence>
<evidence type="ECO:0000313" key="14">
    <source>
        <dbReference type="EMBL" id="MDO6356853.1"/>
    </source>
</evidence>
<dbReference type="Proteomes" id="UP000475905">
    <property type="component" value="Unassembled WGS sequence"/>
</dbReference>
<evidence type="ECO:0000256" key="4">
    <source>
        <dbReference type="ARBA" id="ARBA00023136"/>
    </source>
</evidence>
<evidence type="ECO:0000259" key="6">
    <source>
        <dbReference type="Pfam" id="PF07980"/>
    </source>
</evidence>
<evidence type="ECO:0000313" key="17">
    <source>
        <dbReference type="EMBL" id="RHH94951.1"/>
    </source>
</evidence>
<evidence type="ECO:0000313" key="25">
    <source>
        <dbReference type="Proteomes" id="UP000475905"/>
    </source>
</evidence>
<dbReference type="EMBL" id="VVYJ01000009">
    <property type="protein sequence ID" value="KAA5474732.1"/>
    <property type="molecule type" value="Genomic_DNA"/>
</dbReference>
<dbReference type="RefSeq" id="WP_005677337.1">
    <property type="nucleotide sequence ID" value="NZ_CABMOQ010000001.1"/>
</dbReference>
<dbReference type="Proteomes" id="UP000284205">
    <property type="component" value="Unassembled WGS sequence"/>
</dbReference>
<evidence type="ECO:0000313" key="8">
    <source>
        <dbReference type="EMBL" id="CUP46946.1"/>
    </source>
</evidence>
<reference evidence="23 24" key="3">
    <citation type="journal article" date="2019" name="Nat. Med.">
        <title>A library of human gut bacterial isolates paired with longitudinal multiomics data enables mechanistic microbiome research.</title>
        <authorList>
            <person name="Poyet M."/>
            <person name="Groussin M."/>
            <person name="Gibbons S.M."/>
            <person name="Avila-Pacheco J."/>
            <person name="Jiang X."/>
            <person name="Kearney S.M."/>
            <person name="Perrotta A.R."/>
            <person name="Berdy B."/>
            <person name="Zhao S."/>
            <person name="Lieberman T.D."/>
            <person name="Swanson P.K."/>
            <person name="Smith M."/>
            <person name="Roesemann S."/>
            <person name="Alexander J.E."/>
            <person name="Rich S.A."/>
            <person name="Livny J."/>
            <person name="Vlamakis H."/>
            <person name="Clish C."/>
            <person name="Bullock K."/>
            <person name="Deik A."/>
            <person name="Scott J."/>
            <person name="Pierce K.A."/>
            <person name="Xavier R.J."/>
            <person name="Alm E.J."/>
        </authorList>
    </citation>
    <scope>NUCLEOTIDE SEQUENCE [LARGE SCALE GENOMIC DNA]</scope>
    <source>
        <strain evidence="13 23">BIOML-A19</strain>
        <strain evidence="12 26">BIOML-A21</strain>
        <strain evidence="11 24">BIOML-A25</strain>
        <strain evidence="10 25">BIOML-A31</strain>
    </source>
</reference>
<keyword evidence="4" id="KW-0472">Membrane</keyword>
<evidence type="ECO:0000256" key="2">
    <source>
        <dbReference type="ARBA" id="ARBA00006275"/>
    </source>
</evidence>
<dbReference type="GeneID" id="75113103"/>
<reference evidence="20 21" key="2">
    <citation type="submission" date="2018-08" db="EMBL/GenBank/DDBJ databases">
        <title>A genome reference for cultivated species of the human gut microbiota.</title>
        <authorList>
            <person name="Zou Y."/>
            <person name="Xue W."/>
            <person name="Luo G."/>
        </authorList>
    </citation>
    <scope>NUCLEOTIDE SEQUENCE [LARGE SCALE GENOMIC DNA]</scope>
    <source>
        <strain evidence="15 21">AF24-29LB</strain>
        <strain evidence="17 20">AM16-49B</strain>
        <strain evidence="16 22">AM31-16AC</strain>
    </source>
</reference>
<dbReference type="Pfam" id="PF07980">
    <property type="entry name" value="SusD_RagB"/>
    <property type="match status" value="1"/>
</dbReference>
<name>A0A174SPU4_9BACE</name>
<dbReference type="EMBL" id="VVYD01000005">
    <property type="protein sequence ID" value="KAA5500330.1"/>
    <property type="molecule type" value="Genomic_DNA"/>
</dbReference>
<dbReference type="Proteomes" id="UP001170023">
    <property type="component" value="Unassembled WGS sequence"/>
</dbReference>
<evidence type="ECO:0000259" key="7">
    <source>
        <dbReference type="Pfam" id="PF14322"/>
    </source>
</evidence>
<reference evidence="18 19" key="1">
    <citation type="submission" date="2015-09" db="EMBL/GenBank/DDBJ databases">
        <authorList>
            <consortium name="Pathogen Informatics"/>
        </authorList>
    </citation>
    <scope>NUCLEOTIDE SEQUENCE [LARGE SCALE GENOMIC DNA]</scope>
    <source>
        <strain evidence="8 18">2789STDY5834880</strain>
        <strain evidence="9 19">2789STDY5834946</strain>
    </source>
</reference>
<keyword evidence="3" id="KW-0732">Signal</keyword>
<dbReference type="Proteomes" id="UP000095725">
    <property type="component" value="Unassembled WGS sequence"/>
</dbReference>
<dbReference type="Proteomes" id="UP000284689">
    <property type="component" value="Unassembled WGS sequence"/>
</dbReference>
<dbReference type="STRING" id="47678.ERS852494_02308"/>
<comment type="subcellular location">
    <subcellularLocation>
        <location evidence="1">Cell outer membrane</location>
    </subcellularLocation>
</comment>
<evidence type="ECO:0000313" key="20">
    <source>
        <dbReference type="Proteomes" id="UP000283512"/>
    </source>
</evidence>
<keyword evidence="5" id="KW-0998">Cell outer membrane</keyword>
<dbReference type="Proteomes" id="UP000095657">
    <property type="component" value="Unassembled WGS sequence"/>
</dbReference>
<dbReference type="EMBL" id="QRKD01000001">
    <property type="protein sequence ID" value="RHH94951.1"/>
    <property type="molecule type" value="Genomic_DNA"/>
</dbReference>
<evidence type="ECO:0000256" key="5">
    <source>
        <dbReference type="ARBA" id="ARBA00023237"/>
    </source>
</evidence>
<dbReference type="KEGG" id="bcac:CGC64_07500"/>
<evidence type="ECO:0000313" key="16">
    <source>
        <dbReference type="EMBL" id="RHD49403.1"/>
    </source>
</evidence>
<evidence type="ECO:0000313" key="22">
    <source>
        <dbReference type="Proteomes" id="UP000284689"/>
    </source>
</evidence>
<protein>
    <submittedName>
        <fullName evidence="9">RagB/SusD domain protein</fullName>
    </submittedName>
    <submittedName>
        <fullName evidence="10">RagB/SusD family nutrient uptake outer membrane protein</fullName>
    </submittedName>
</protein>
<dbReference type="AlphaFoldDB" id="A0A174SPU4"/>